<keyword evidence="4" id="KW-1185">Reference proteome</keyword>
<dbReference type="Proteomes" id="UP000029121">
    <property type="component" value="Unassembled WGS sequence"/>
</dbReference>
<name>R0GCW9_9BRAS</name>
<dbReference type="Pfam" id="PF14364">
    <property type="entry name" value="DUF4408"/>
    <property type="match status" value="1"/>
</dbReference>
<dbReference type="KEGG" id="crb:17877125"/>
<evidence type="ECO:0000313" key="3">
    <source>
        <dbReference type="EMBL" id="EOA14494.1"/>
    </source>
</evidence>
<feature type="transmembrane region" description="Helical" evidence="1">
    <location>
        <begin position="30"/>
        <end position="50"/>
    </location>
</feature>
<dbReference type="EMBL" id="KB870812">
    <property type="protein sequence ID" value="EOA14494.1"/>
    <property type="molecule type" value="Genomic_DNA"/>
</dbReference>
<protein>
    <recommendedName>
        <fullName evidence="2">DUF4408 domain-containing protein</fullName>
    </recommendedName>
</protein>
<dbReference type="PANTHER" id="PTHR35762">
    <property type="entry name" value="TRANSMEMBRANE PROTEIN"/>
    <property type="match status" value="1"/>
</dbReference>
<evidence type="ECO:0000313" key="4">
    <source>
        <dbReference type="Proteomes" id="UP000029121"/>
    </source>
</evidence>
<gene>
    <name evidence="3" type="ORF">CARUB_v10027710mg</name>
</gene>
<feature type="domain" description="DUF4408" evidence="2">
    <location>
        <begin position="58"/>
        <end position="90"/>
    </location>
</feature>
<proteinExistence type="predicted"/>
<keyword evidence="1" id="KW-1133">Transmembrane helix</keyword>
<reference evidence="4" key="1">
    <citation type="journal article" date="2013" name="Nat. Genet.">
        <title>The Capsella rubella genome and the genomic consequences of rapid mating system evolution.</title>
        <authorList>
            <person name="Slotte T."/>
            <person name="Hazzouri K.M."/>
            <person name="Agren J.A."/>
            <person name="Koenig D."/>
            <person name="Maumus F."/>
            <person name="Guo Y.L."/>
            <person name="Steige K."/>
            <person name="Platts A.E."/>
            <person name="Escobar J.S."/>
            <person name="Newman L.K."/>
            <person name="Wang W."/>
            <person name="Mandakova T."/>
            <person name="Vello E."/>
            <person name="Smith L.M."/>
            <person name="Henz S.R."/>
            <person name="Steffen J."/>
            <person name="Takuno S."/>
            <person name="Brandvain Y."/>
            <person name="Coop G."/>
            <person name="Andolfatto P."/>
            <person name="Hu T.T."/>
            <person name="Blanchette M."/>
            <person name="Clark R.M."/>
            <person name="Quesneville H."/>
            <person name="Nordborg M."/>
            <person name="Gaut B.S."/>
            <person name="Lysak M.A."/>
            <person name="Jenkins J."/>
            <person name="Grimwood J."/>
            <person name="Chapman J."/>
            <person name="Prochnik S."/>
            <person name="Shu S."/>
            <person name="Rokhsar D."/>
            <person name="Schmutz J."/>
            <person name="Weigel D."/>
            <person name="Wright S.I."/>
        </authorList>
    </citation>
    <scope>NUCLEOTIDE SEQUENCE [LARGE SCALE GENOMIC DNA]</scope>
    <source>
        <strain evidence="4">cv. Monte Gargano</strain>
    </source>
</reference>
<accession>R0GCW9</accession>
<sequence>MDTAISMQETQYNNGSSTYKKPFLRYLDRLWFSIIIVIFFFIVVFSPLWVQVFNSFLFIITRIITYYILNPKVLFVLTNVIVITLIGESRMSSSRSSFPASELRKEFIVRSQFCDSSSSHGNVKVEMGYQRYSKENIDRPRQDEGKRCKVSMLRDMDPLNQRADDLIARVNRQRRLEIGILHSHIGGSRL</sequence>
<feature type="transmembrane region" description="Helical" evidence="1">
    <location>
        <begin position="56"/>
        <end position="86"/>
    </location>
</feature>
<dbReference type="InterPro" id="IPR025520">
    <property type="entry name" value="DUF4408"/>
</dbReference>
<keyword evidence="1" id="KW-0472">Membrane</keyword>
<evidence type="ECO:0000259" key="2">
    <source>
        <dbReference type="Pfam" id="PF14364"/>
    </source>
</evidence>
<dbReference type="OrthoDB" id="781735at2759"/>
<dbReference type="eggNOG" id="ENOG502R7KH">
    <property type="taxonomic scope" value="Eukaryota"/>
</dbReference>
<dbReference type="AlphaFoldDB" id="R0GCW9"/>
<dbReference type="PANTHER" id="PTHR35762:SF2">
    <property type="entry name" value="TRANSMEMBRANE PROTEIN"/>
    <property type="match status" value="1"/>
</dbReference>
<evidence type="ECO:0000256" key="1">
    <source>
        <dbReference type="SAM" id="Phobius"/>
    </source>
</evidence>
<organism evidence="3 4">
    <name type="scientific">Capsella rubella</name>
    <dbReference type="NCBI Taxonomy" id="81985"/>
    <lineage>
        <taxon>Eukaryota</taxon>
        <taxon>Viridiplantae</taxon>
        <taxon>Streptophyta</taxon>
        <taxon>Embryophyta</taxon>
        <taxon>Tracheophyta</taxon>
        <taxon>Spermatophyta</taxon>
        <taxon>Magnoliopsida</taxon>
        <taxon>eudicotyledons</taxon>
        <taxon>Gunneridae</taxon>
        <taxon>Pentapetalae</taxon>
        <taxon>rosids</taxon>
        <taxon>malvids</taxon>
        <taxon>Brassicales</taxon>
        <taxon>Brassicaceae</taxon>
        <taxon>Camelineae</taxon>
        <taxon>Capsella</taxon>
    </lineage>
</organism>
<keyword evidence="1" id="KW-0812">Transmembrane</keyword>
<dbReference type="STRING" id="81985.R0GCW9"/>